<sequence>MNDRYFSLLKDQAAGIPNATVHSAFDRLIEVHQDIISITAKVRGDTDLSAQGRTKKARDGAKTHARKVIRAQAFASRLNKRIDEKRAKLELPAIDKTDAAGAVLRSQVRDRLPKSAKEIKALVPTMCPCFGGGPSWRRAWRAI</sequence>
<protein>
    <recommendedName>
        <fullName evidence="3">Transposase</fullName>
    </recommendedName>
</protein>
<evidence type="ECO:0000313" key="2">
    <source>
        <dbReference type="Proteomes" id="UP001549291"/>
    </source>
</evidence>
<name>A0ABV2RXZ5_BRAJP</name>
<evidence type="ECO:0008006" key="3">
    <source>
        <dbReference type="Google" id="ProtNLM"/>
    </source>
</evidence>
<dbReference type="Proteomes" id="UP001549291">
    <property type="component" value="Unassembled WGS sequence"/>
</dbReference>
<gene>
    <name evidence="1" type="ORF">ABIF63_005920</name>
</gene>
<dbReference type="RefSeq" id="WP_354268941.1">
    <property type="nucleotide sequence ID" value="NZ_JBEPTQ010000002.1"/>
</dbReference>
<dbReference type="EMBL" id="JBEPTQ010000002">
    <property type="protein sequence ID" value="MET4721814.1"/>
    <property type="molecule type" value="Genomic_DNA"/>
</dbReference>
<evidence type="ECO:0000313" key="1">
    <source>
        <dbReference type="EMBL" id="MET4721814.1"/>
    </source>
</evidence>
<accession>A0ABV2RXZ5</accession>
<proteinExistence type="predicted"/>
<comment type="caution">
    <text evidence="1">The sequence shown here is derived from an EMBL/GenBank/DDBJ whole genome shotgun (WGS) entry which is preliminary data.</text>
</comment>
<keyword evidence="2" id="KW-1185">Reference proteome</keyword>
<organism evidence="1 2">
    <name type="scientific">Bradyrhizobium japonicum</name>
    <dbReference type="NCBI Taxonomy" id="375"/>
    <lineage>
        <taxon>Bacteria</taxon>
        <taxon>Pseudomonadati</taxon>
        <taxon>Pseudomonadota</taxon>
        <taxon>Alphaproteobacteria</taxon>
        <taxon>Hyphomicrobiales</taxon>
        <taxon>Nitrobacteraceae</taxon>
        <taxon>Bradyrhizobium</taxon>
    </lineage>
</organism>
<reference evidence="1 2" key="1">
    <citation type="submission" date="2024-06" db="EMBL/GenBank/DDBJ databases">
        <title>Genomic Encyclopedia of Type Strains, Phase V (KMG-V): Genome sequencing to study the core and pangenomes of soil and plant-associated prokaryotes.</title>
        <authorList>
            <person name="Whitman W."/>
        </authorList>
    </citation>
    <scope>NUCLEOTIDE SEQUENCE [LARGE SCALE GENOMIC DNA]</scope>
    <source>
        <strain evidence="1 2">USDA 160</strain>
    </source>
</reference>